<keyword evidence="1" id="KW-1133">Transmembrane helix</keyword>
<dbReference type="AlphaFoldDB" id="A0A0G3BPS8"/>
<dbReference type="RefSeq" id="WP_238947854.1">
    <property type="nucleotide sequence ID" value="NZ_CP011371.1"/>
</dbReference>
<feature type="transmembrane region" description="Helical" evidence="1">
    <location>
        <begin position="42"/>
        <end position="67"/>
    </location>
</feature>
<dbReference type="PANTHER" id="PTHR38442:SF1">
    <property type="entry name" value="INNER MEMBRANE PROTEIN"/>
    <property type="match status" value="1"/>
</dbReference>
<sequence length="420" mass="46211">MDVAVASASGLQRMKRIALGLLLAAAALYAVATALQGHHPAWHYVAAFAEAAMVGAVADWFAVVALFRHPLGLPIPHTAIIPNNKARIGRNLAAFILGNFLSTEQVLGKLRGFDAASRLAGWLAQPEHAARIGEYCRAAARYGLDALDDDRITAFIRRTVLGKLEQVDVARLTGQVLDVLTAERRHQALLDEVLQQIGALLEKDDVKAKIAEVIAGEVRYLRYLGLDTIAGHMATSKIVAGVGRIIGEMGADEAHPLRLRFDAFMAEFIVKLKEDPAFHQKGEDIKQEALAHPALAEYLRGLWQELLAWLHADLQREDSALGRRIGEAALTLGRKLQTDAAMREWINGQLLAAAPRWIDHYREDIGHYIVARVDAWNTAEMTSELERNIGRDLQFVRINGTLVGGSIGLLIHAVTQWWRG</sequence>
<proteinExistence type="predicted"/>
<gene>
    <name evidence="2" type="ORF">AAW51_2660</name>
</gene>
<dbReference type="KEGG" id="pbh:AAW51_2660"/>
<dbReference type="PANTHER" id="PTHR38442">
    <property type="entry name" value="INNER MEMBRANE PROTEIN-RELATED"/>
    <property type="match status" value="1"/>
</dbReference>
<dbReference type="STRING" id="413882.AAW51_2660"/>
<keyword evidence="3" id="KW-1185">Reference proteome</keyword>
<dbReference type="EMBL" id="CP011371">
    <property type="protein sequence ID" value="AKJ29351.1"/>
    <property type="molecule type" value="Genomic_DNA"/>
</dbReference>
<evidence type="ECO:0000256" key="1">
    <source>
        <dbReference type="SAM" id="Phobius"/>
    </source>
</evidence>
<evidence type="ECO:0000313" key="3">
    <source>
        <dbReference type="Proteomes" id="UP000035352"/>
    </source>
</evidence>
<dbReference type="GO" id="GO:0005886">
    <property type="term" value="C:plasma membrane"/>
    <property type="evidence" value="ECO:0007669"/>
    <property type="project" value="TreeGrafter"/>
</dbReference>
<organism evidence="2 3">
    <name type="scientific">Caldimonas brevitalea</name>
    <dbReference type="NCBI Taxonomy" id="413882"/>
    <lineage>
        <taxon>Bacteria</taxon>
        <taxon>Pseudomonadati</taxon>
        <taxon>Pseudomonadota</taxon>
        <taxon>Betaproteobacteria</taxon>
        <taxon>Burkholderiales</taxon>
        <taxon>Sphaerotilaceae</taxon>
        <taxon>Caldimonas</taxon>
    </lineage>
</organism>
<name>A0A0G3BPS8_9BURK</name>
<dbReference type="PATRIC" id="fig|413882.6.peg.2774"/>
<keyword evidence="1" id="KW-0812">Transmembrane</keyword>
<dbReference type="InterPro" id="IPR007383">
    <property type="entry name" value="DUF445"/>
</dbReference>
<accession>A0A0G3BPS8</accession>
<reference evidence="2 3" key="1">
    <citation type="submission" date="2015-05" db="EMBL/GenBank/DDBJ databases">
        <authorList>
            <person name="Tang B."/>
            <person name="Yu Y."/>
        </authorList>
    </citation>
    <scope>NUCLEOTIDE SEQUENCE [LARGE SCALE GENOMIC DNA]</scope>
    <source>
        <strain evidence="2 3">DSM 7029</strain>
    </source>
</reference>
<keyword evidence="1" id="KW-0472">Membrane</keyword>
<dbReference type="Pfam" id="PF04286">
    <property type="entry name" value="DUF445"/>
    <property type="match status" value="1"/>
</dbReference>
<protein>
    <submittedName>
        <fullName evidence="2">Membrane protein</fullName>
    </submittedName>
</protein>
<dbReference type="Proteomes" id="UP000035352">
    <property type="component" value="Chromosome"/>
</dbReference>
<evidence type="ECO:0000313" key="2">
    <source>
        <dbReference type="EMBL" id="AKJ29351.1"/>
    </source>
</evidence>